<dbReference type="EMBL" id="DAKRPA010000325">
    <property type="protein sequence ID" value="DAZ93326.1"/>
    <property type="molecule type" value="Genomic_DNA"/>
</dbReference>
<keyword evidence="3" id="KW-1185">Reference proteome</keyword>
<name>A0AAV2YHB0_9STRA</name>
<evidence type="ECO:0000313" key="3">
    <source>
        <dbReference type="Proteomes" id="UP001146120"/>
    </source>
</evidence>
<proteinExistence type="predicted"/>
<sequence>MCALLRSVSKPRRTQWLPNERKPGTSKHLRERQRQEHGVHSVPLARFVEEFYVAAAMATAQADGQNR</sequence>
<accession>A0AAV2YHB0</accession>
<comment type="caution">
    <text evidence="2">The sequence shown here is derived from an EMBL/GenBank/DDBJ whole genome shotgun (WGS) entry which is preliminary data.</text>
</comment>
<dbReference type="Proteomes" id="UP001146120">
    <property type="component" value="Unassembled WGS sequence"/>
</dbReference>
<gene>
    <name evidence="2" type="ORF">N0F65_003277</name>
</gene>
<reference evidence="2" key="2">
    <citation type="journal article" date="2023" name="Microbiol Resour">
        <title>Decontamination and Annotation of the Draft Genome Sequence of the Oomycete Lagenidium giganteum ARSEF 373.</title>
        <authorList>
            <person name="Morgan W.R."/>
            <person name="Tartar A."/>
        </authorList>
    </citation>
    <scope>NUCLEOTIDE SEQUENCE</scope>
    <source>
        <strain evidence="2">ARSEF 373</strain>
    </source>
</reference>
<dbReference type="AlphaFoldDB" id="A0AAV2YHB0"/>
<protein>
    <submittedName>
        <fullName evidence="2">Uncharacterized protein</fullName>
    </submittedName>
</protein>
<reference evidence="2" key="1">
    <citation type="submission" date="2022-11" db="EMBL/GenBank/DDBJ databases">
        <authorList>
            <person name="Morgan W.R."/>
            <person name="Tartar A."/>
        </authorList>
    </citation>
    <scope>NUCLEOTIDE SEQUENCE</scope>
    <source>
        <strain evidence="2">ARSEF 373</strain>
    </source>
</reference>
<evidence type="ECO:0000313" key="2">
    <source>
        <dbReference type="EMBL" id="DAZ93326.1"/>
    </source>
</evidence>
<evidence type="ECO:0000256" key="1">
    <source>
        <dbReference type="SAM" id="MobiDB-lite"/>
    </source>
</evidence>
<feature type="region of interest" description="Disordered" evidence="1">
    <location>
        <begin position="1"/>
        <end position="39"/>
    </location>
</feature>
<organism evidence="2 3">
    <name type="scientific">Lagenidium giganteum</name>
    <dbReference type="NCBI Taxonomy" id="4803"/>
    <lineage>
        <taxon>Eukaryota</taxon>
        <taxon>Sar</taxon>
        <taxon>Stramenopiles</taxon>
        <taxon>Oomycota</taxon>
        <taxon>Peronosporomycetes</taxon>
        <taxon>Pythiales</taxon>
        <taxon>Pythiaceae</taxon>
    </lineage>
</organism>